<evidence type="ECO:0000256" key="1">
    <source>
        <dbReference type="ARBA" id="ARBA00010790"/>
    </source>
</evidence>
<comment type="similarity">
    <text evidence="1">Belongs to the GMC oxidoreductase family.</text>
</comment>
<dbReference type="SUPFAM" id="SSF51905">
    <property type="entry name" value="FAD/NAD(P)-binding domain"/>
    <property type="match status" value="1"/>
</dbReference>
<feature type="domain" description="Glucose-methanol-choline oxidoreductase C-terminal" evidence="2">
    <location>
        <begin position="98"/>
        <end position="212"/>
    </location>
</feature>
<protein>
    <recommendedName>
        <fullName evidence="2">Glucose-methanol-choline oxidoreductase C-terminal domain-containing protein</fullName>
    </recommendedName>
</protein>
<dbReference type="EMBL" id="JAKIXB020000008">
    <property type="protein sequence ID" value="KAL1605875.1"/>
    <property type="molecule type" value="Genomic_DNA"/>
</dbReference>
<dbReference type="Gene3D" id="3.50.50.60">
    <property type="entry name" value="FAD/NAD(P)-binding domain"/>
    <property type="match status" value="2"/>
</dbReference>
<dbReference type="PANTHER" id="PTHR11552">
    <property type="entry name" value="GLUCOSE-METHANOL-CHOLINE GMC OXIDOREDUCTASE"/>
    <property type="match status" value="1"/>
</dbReference>
<organism evidence="3 4">
    <name type="scientific">Nothophoma quercina</name>
    <dbReference type="NCBI Taxonomy" id="749835"/>
    <lineage>
        <taxon>Eukaryota</taxon>
        <taxon>Fungi</taxon>
        <taxon>Dikarya</taxon>
        <taxon>Ascomycota</taxon>
        <taxon>Pezizomycotina</taxon>
        <taxon>Dothideomycetes</taxon>
        <taxon>Pleosporomycetidae</taxon>
        <taxon>Pleosporales</taxon>
        <taxon>Pleosporineae</taxon>
        <taxon>Didymellaceae</taxon>
        <taxon>Nothophoma</taxon>
    </lineage>
</organism>
<keyword evidence="4" id="KW-1185">Reference proteome</keyword>
<comment type="caution">
    <text evidence="3">The sequence shown here is derived from an EMBL/GenBank/DDBJ whole genome shotgun (WGS) entry which is preliminary data.</text>
</comment>
<dbReference type="SUPFAM" id="SSF54373">
    <property type="entry name" value="FAD-linked reductases, C-terminal domain"/>
    <property type="match status" value="1"/>
</dbReference>
<dbReference type="InterPro" id="IPR007867">
    <property type="entry name" value="GMC_OxRtase_C"/>
</dbReference>
<name>A0ABR3RN57_9PLEO</name>
<gene>
    <name evidence="3" type="ORF">SLS59_002994</name>
</gene>
<accession>A0ABR3RN57</accession>
<sequence>MYSGIGHKDVLGAAGVAVKKDSPGVGSSFQDHVANYVRFDLQGLSGESIPAFNTNAMFNQTSYDQYVRYKTGPFSAGKANGLVFMALQHFDSAFNKTVSKNPVDADIMIALTRFNRKHWASAALARYWPVETSPGPQYQSDEGIIRGGIESGSLQPTFAHPSGGCSMMPEELGGCVSKELLLYGVEQLSVVDASTIPLILAAHLQATTYVIAGKSCRYHQEQILR</sequence>
<evidence type="ECO:0000313" key="4">
    <source>
        <dbReference type="Proteomes" id="UP001521222"/>
    </source>
</evidence>
<dbReference type="InterPro" id="IPR036188">
    <property type="entry name" value="FAD/NAD-bd_sf"/>
</dbReference>
<evidence type="ECO:0000259" key="2">
    <source>
        <dbReference type="Pfam" id="PF05199"/>
    </source>
</evidence>
<dbReference type="Pfam" id="PF05199">
    <property type="entry name" value="GMC_oxred_C"/>
    <property type="match status" value="1"/>
</dbReference>
<dbReference type="Proteomes" id="UP001521222">
    <property type="component" value="Unassembled WGS sequence"/>
</dbReference>
<dbReference type="InterPro" id="IPR012132">
    <property type="entry name" value="GMC_OxRdtase"/>
</dbReference>
<proteinExistence type="inferred from homology"/>
<reference evidence="3 4" key="1">
    <citation type="submission" date="2024-02" db="EMBL/GenBank/DDBJ databases">
        <title>De novo assembly and annotation of 12 fungi associated with fruit tree decline syndrome in Ontario, Canada.</title>
        <authorList>
            <person name="Sulman M."/>
            <person name="Ellouze W."/>
            <person name="Ilyukhin E."/>
        </authorList>
    </citation>
    <scope>NUCLEOTIDE SEQUENCE [LARGE SCALE GENOMIC DNA]</scope>
    <source>
        <strain evidence="3 4">M97-236</strain>
    </source>
</reference>
<dbReference type="PANTHER" id="PTHR11552:SF115">
    <property type="entry name" value="DEHYDROGENASE XPTC-RELATED"/>
    <property type="match status" value="1"/>
</dbReference>
<dbReference type="Gene3D" id="3.30.560.10">
    <property type="entry name" value="Glucose Oxidase, domain 3"/>
    <property type="match status" value="2"/>
</dbReference>
<evidence type="ECO:0000313" key="3">
    <source>
        <dbReference type="EMBL" id="KAL1605875.1"/>
    </source>
</evidence>